<dbReference type="Proteomes" id="UP000034917">
    <property type="component" value="Unassembled WGS sequence"/>
</dbReference>
<accession>A0A0G0IRC5</accession>
<gene>
    <name evidence="2" type="ORF">US40_C0001G0063</name>
</gene>
<protein>
    <submittedName>
        <fullName evidence="2">Glycosyl transferase family 2</fullName>
    </submittedName>
</protein>
<sequence>MKNLSVILPVFNERNSIETVLKEWLQELKKNNINFQFIVCEDGSTDGTSRLLNKIQSRYELLLKQDKIRRGYGKAVIEGIKAAKTDYILCVDSDGQCDPKDFMKLWNNKNQADVIVGWRTNRADPPQRKIFSFLFKSIFKFLFPTKIHDPSSPYVLCIRKPILQNLKYLKFLSEGFWWGFIGMCVKRNLSMFEIPINHRQRLKGNTVIYKINKIPSIAINNLVGLLKLKFN</sequence>
<dbReference type="Gene3D" id="3.90.550.10">
    <property type="entry name" value="Spore Coat Polysaccharide Biosynthesis Protein SpsA, Chain A"/>
    <property type="match status" value="1"/>
</dbReference>
<keyword evidence="2" id="KW-0808">Transferase</keyword>
<organism evidence="2 3">
    <name type="scientific">Candidatus Roizmanbacteria bacterium GW2011_GWC2_37_13</name>
    <dbReference type="NCBI Taxonomy" id="1618486"/>
    <lineage>
        <taxon>Bacteria</taxon>
        <taxon>Candidatus Roizmaniibacteriota</taxon>
    </lineage>
</organism>
<reference evidence="2 3" key="1">
    <citation type="journal article" date="2015" name="Nature">
        <title>rRNA introns, odd ribosomes, and small enigmatic genomes across a large radiation of phyla.</title>
        <authorList>
            <person name="Brown C.T."/>
            <person name="Hug L.A."/>
            <person name="Thomas B.C."/>
            <person name="Sharon I."/>
            <person name="Castelle C.J."/>
            <person name="Singh A."/>
            <person name="Wilkins M.J."/>
            <person name="Williams K.H."/>
            <person name="Banfield J.F."/>
        </authorList>
    </citation>
    <scope>NUCLEOTIDE SEQUENCE [LARGE SCALE GENOMIC DNA]</scope>
</reference>
<evidence type="ECO:0000313" key="3">
    <source>
        <dbReference type="Proteomes" id="UP000034917"/>
    </source>
</evidence>
<dbReference type="Pfam" id="PF00535">
    <property type="entry name" value="Glycos_transf_2"/>
    <property type="match status" value="1"/>
</dbReference>
<dbReference type="PANTHER" id="PTHR48090:SF7">
    <property type="entry name" value="RFBJ PROTEIN"/>
    <property type="match status" value="1"/>
</dbReference>
<dbReference type="GO" id="GO:0016740">
    <property type="term" value="F:transferase activity"/>
    <property type="evidence" value="ECO:0007669"/>
    <property type="project" value="UniProtKB-KW"/>
</dbReference>
<comment type="caution">
    <text evidence="2">The sequence shown here is derived from an EMBL/GenBank/DDBJ whole genome shotgun (WGS) entry which is preliminary data.</text>
</comment>
<dbReference type="AlphaFoldDB" id="A0A0G0IRC5"/>
<feature type="domain" description="Glycosyltransferase 2-like" evidence="1">
    <location>
        <begin position="5"/>
        <end position="161"/>
    </location>
</feature>
<evidence type="ECO:0000313" key="2">
    <source>
        <dbReference type="EMBL" id="KKQ26714.1"/>
    </source>
</evidence>
<dbReference type="InterPro" id="IPR029044">
    <property type="entry name" value="Nucleotide-diphossugar_trans"/>
</dbReference>
<dbReference type="PANTHER" id="PTHR48090">
    <property type="entry name" value="UNDECAPRENYL-PHOSPHATE 4-DEOXY-4-FORMAMIDO-L-ARABINOSE TRANSFERASE-RELATED"/>
    <property type="match status" value="1"/>
</dbReference>
<dbReference type="InterPro" id="IPR001173">
    <property type="entry name" value="Glyco_trans_2-like"/>
</dbReference>
<dbReference type="InterPro" id="IPR050256">
    <property type="entry name" value="Glycosyltransferase_2"/>
</dbReference>
<evidence type="ECO:0000259" key="1">
    <source>
        <dbReference type="Pfam" id="PF00535"/>
    </source>
</evidence>
<proteinExistence type="predicted"/>
<dbReference type="EMBL" id="LBSV01000001">
    <property type="protein sequence ID" value="KKQ26714.1"/>
    <property type="molecule type" value="Genomic_DNA"/>
</dbReference>
<dbReference type="CDD" id="cd04179">
    <property type="entry name" value="DPM_DPG-synthase_like"/>
    <property type="match status" value="1"/>
</dbReference>
<dbReference type="SUPFAM" id="SSF53448">
    <property type="entry name" value="Nucleotide-diphospho-sugar transferases"/>
    <property type="match status" value="1"/>
</dbReference>
<name>A0A0G0IRC5_9BACT</name>